<accession>A0A7W7D9R2</accession>
<proteinExistence type="predicted"/>
<comment type="caution">
    <text evidence="1">The sequence shown here is derived from an EMBL/GenBank/DDBJ whole genome shotgun (WGS) entry which is preliminary data.</text>
</comment>
<name>A0A7W7D9R2_9ACTN</name>
<reference evidence="1 2" key="1">
    <citation type="submission" date="2020-08" db="EMBL/GenBank/DDBJ databases">
        <title>Sequencing the genomes of 1000 actinobacteria strains.</title>
        <authorList>
            <person name="Klenk H.-P."/>
        </authorList>
    </citation>
    <scope>NUCLEOTIDE SEQUENCE [LARGE SCALE GENOMIC DNA]</scope>
    <source>
        <strain evidence="1 2">DSM 45784</strain>
    </source>
</reference>
<dbReference type="RefSeq" id="WP_203959152.1">
    <property type="nucleotide sequence ID" value="NZ_BOOV01000016.1"/>
</dbReference>
<evidence type="ECO:0000313" key="1">
    <source>
        <dbReference type="EMBL" id="MBB4701586.1"/>
    </source>
</evidence>
<keyword evidence="2" id="KW-1185">Reference proteome</keyword>
<evidence type="ECO:0000313" key="2">
    <source>
        <dbReference type="Proteomes" id="UP000542210"/>
    </source>
</evidence>
<organism evidence="1 2">
    <name type="scientific">Sphaerisporangium siamense</name>
    <dbReference type="NCBI Taxonomy" id="795645"/>
    <lineage>
        <taxon>Bacteria</taxon>
        <taxon>Bacillati</taxon>
        <taxon>Actinomycetota</taxon>
        <taxon>Actinomycetes</taxon>
        <taxon>Streptosporangiales</taxon>
        <taxon>Streptosporangiaceae</taxon>
        <taxon>Sphaerisporangium</taxon>
    </lineage>
</organism>
<dbReference type="AlphaFoldDB" id="A0A7W7D9R2"/>
<sequence>MNIHNVADELQTALRAGPFHAALRAAVEARGLTLERLRHRLAQRGLQVAVSTLSYWQQGLRRPERPESLRAVLALEEILELPPRSLIQLLGPPRPRGRAPGVAYATLLRPARALADILGELGAVADDRRLHILGMYESVRIGPDRSTAARETLQVVQAHEDGADRYIMIYQGDAGCDVALVTIRAVQDCRVGRIRRDAPTGLVVAELLFDRVLRVGDTHVMRYEISDLSGVEAHDYERGFRHPAGQYVLRVAFDPDELPVRIHRFARRGPSLGELTATELTLNTQHAVHLAAATLHPGLIGIRWSWP</sequence>
<gene>
    <name evidence="1" type="ORF">BJ982_003130</name>
</gene>
<dbReference type="Proteomes" id="UP000542210">
    <property type="component" value="Unassembled WGS sequence"/>
</dbReference>
<dbReference type="EMBL" id="JACHND010000001">
    <property type="protein sequence ID" value="MBB4701586.1"/>
    <property type="molecule type" value="Genomic_DNA"/>
</dbReference>
<protein>
    <submittedName>
        <fullName evidence="1">Transcriptional regulator with XRE-family HTH domain</fullName>
    </submittedName>
</protein>